<dbReference type="GO" id="GO:0005930">
    <property type="term" value="C:axoneme"/>
    <property type="evidence" value="ECO:0007669"/>
    <property type="project" value="UniProtKB-SubCell"/>
</dbReference>
<evidence type="ECO:0000256" key="2">
    <source>
        <dbReference type="ARBA" id="ARBA00022490"/>
    </source>
</evidence>
<evidence type="ECO:0000256" key="1">
    <source>
        <dbReference type="ARBA" id="ARBA00004430"/>
    </source>
</evidence>
<evidence type="ECO:0000256" key="5">
    <source>
        <dbReference type="ARBA" id="ARBA00023273"/>
    </source>
</evidence>
<dbReference type="EMBL" id="HBUF01104443">
    <property type="protein sequence ID" value="CAG6638873.1"/>
    <property type="molecule type" value="Transcribed_RNA"/>
</dbReference>
<protein>
    <submittedName>
        <fullName evidence="7">EF-hand domain-containing protein 1</fullName>
    </submittedName>
</protein>
<dbReference type="SMART" id="SM00676">
    <property type="entry name" value="DM10"/>
    <property type="match status" value="1"/>
</dbReference>
<dbReference type="InterPro" id="IPR040193">
    <property type="entry name" value="EFHC1/EFHC2/EFHB"/>
</dbReference>
<dbReference type="AlphaFoldDB" id="A0A8D8QUZ7"/>
<dbReference type="PANTHER" id="PTHR12086">
    <property type="entry name" value="EF-HAND DOMAIN C-TERMINAL CONTAINING PROTEIN"/>
    <property type="match status" value="1"/>
</dbReference>
<dbReference type="Pfam" id="PF06565">
    <property type="entry name" value="DM10_dom"/>
    <property type="match status" value="1"/>
</dbReference>
<name>A0A8D8QUZ7_9HEMI</name>
<dbReference type="PANTHER" id="PTHR12086:SF9">
    <property type="entry name" value="EF-HAND DOMAIN-CONTAINING PROTEIN 1"/>
    <property type="match status" value="1"/>
</dbReference>
<evidence type="ECO:0000259" key="6">
    <source>
        <dbReference type="PROSITE" id="PS51336"/>
    </source>
</evidence>
<dbReference type="GO" id="GO:0060285">
    <property type="term" value="P:cilium-dependent cell motility"/>
    <property type="evidence" value="ECO:0007669"/>
    <property type="project" value="TreeGrafter"/>
</dbReference>
<feature type="domain" description="DM10" evidence="6">
    <location>
        <begin position="14"/>
        <end position="112"/>
    </location>
</feature>
<accession>A0A8D8QUZ7</accession>
<evidence type="ECO:0000256" key="3">
    <source>
        <dbReference type="ARBA" id="ARBA00022737"/>
    </source>
</evidence>
<dbReference type="GO" id="GO:0007052">
    <property type="term" value="P:mitotic spindle organization"/>
    <property type="evidence" value="ECO:0007669"/>
    <property type="project" value="TreeGrafter"/>
</dbReference>
<sequence length="113" mass="13054">MPDSGFKQGMLYCEDDTLCINETHRPDSGFKQGMLYCEDDTLCINEGHRPDSGFKQGKLVNRTKHRKSVPNLYGEYYTWKDLNLGMDVVIYGVKYRLCSCDQYTREYLTSLGS</sequence>
<dbReference type="InterPro" id="IPR006602">
    <property type="entry name" value="DM10_dom"/>
</dbReference>
<keyword evidence="5" id="KW-0966">Cell projection</keyword>
<comment type="subcellular location">
    <subcellularLocation>
        <location evidence="1">Cytoplasm</location>
        <location evidence="1">Cytoskeleton</location>
        <location evidence="1">Cilium axoneme</location>
    </subcellularLocation>
</comment>
<organism evidence="7">
    <name type="scientific">Cacopsylla melanoneura</name>
    <dbReference type="NCBI Taxonomy" id="428564"/>
    <lineage>
        <taxon>Eukaryota</taxon>
        <taxon>Metazoa</taxon>
        <taxon>Ecdysozoa</taxon>
        <taxon>Arthropoda</taxon>
        <taxon>Hexapoda</taxon>
        <taxon>Insecta</taxon>
        <taxon>Pterygota</taxon>
        <taxon>Neoptera</taxon>
        <taxon>Paraneoptera</taxon>
        <taxon>Hemiptera</taxon>
        <taxon>Sternorrhyncha</taxon>
        <taxon>Psylloidea</taxon>
        <taxon>Psyllidae</taxon>
        <taxon>Psyllinae</taxon>
        <taxon>Cacopsylla</taxon>
    </lineage>
</organism>
<evidence type="ECO:0000256" key="4">
    <source>
        <dbReference type="ARBA" id="ARBA00023212"/>
    </source>
</evidence>
<keyword evidence="4" id="KW-0206">Cytoskeleton</keyword>
<reference evidence="7" key="1">
    <citation type="submission" date="2021-05" db="EMBL/GenBank/DDBJ databases">
        <authorList>
            <person name="Alioto T."/>
            <person name="Alioto T."/>
            <person name="Gomez Garrido J."/>
        </authorList>
    </citation>
    <scope>NUCLEOTIDE SEQUENCE</scope>
</reference>
<dbReference type="Gene3D" id="2.30.29.170">
    <property type="match status" value="1"/>
</dbReference>
<keyword evidence="2" id="KW-0963">Cytoplasm</keyword>
<keyword evidence="3" id="KW-0677">Repeat</keyword>
<dbReference type="PROSITE" id="PS51336">
    <property type="entry name" value="DM10"/>
    <property type="match status" value="1"/>
</dbReference>
<dbReference type="GO" id="GO:0072686">
    <property type="term" value="C:mitotic spindle"/>
    <property type="evidence" value="ECO:0007669"/>
    <property type="project" value="TreeGrafter"/>
</dbReference>
<dbReference type="GO" id="GO:0000281">
    <property type="term" value="P:mitotic cytokinesis"/>
    <property type="evidence" value="ECO:0007669"/>
    <property type="project" value="TreeGrafter"/>
</dbReference>
<proteinExistence type="predicted"/>
<dbReference type="GO" id="GO:0043014">
    <property type="term" value="F:alpha-tubulin binding"/>
    <property type="evidence" value="ECO:0007669"/>
    <property type="project" value="TreeGrafter"/>
</dbReference>
<evidence type="ECO:0000313" key="7">
    <source>
        <dbReference type="EMBL" id="CAG6638873.1"/>
    </source>
</evidence>